<comment type="caution">
    <text evidence="2">The sequence shown here is derived from an EMBL/GenBank/DDBJ whole genome shotgun (WGS) entry which is preliminary data.</text>
</comment>
<dbReference type="Proteomes" id="UP001205311">
    <property type="component" value="Unassembled WGS sequence"/>
</dbReference>
<proteinExistence type="predicted"/>
<feature type="region of interest" description="Disordered" evidence="1">
    <location>
        <begin position="55"/>
        <end position="78"/>
    </location>
</feature>
<gene>
    <name evidence="2" type="ORF">LX15_005743</name>
</gene>
<dbReference type="SUPFAM" id="SSF52096">
    <property type="entry name" value="ClpP/crotonase"/>
    <property type="match status" value="1"/>
</dbReference>
<dbReference type="RefSeq" id="WP_253673699.1">
    <property type="nucleotide sequence ID" value="NZ_JAMTCP010000054.1"/>
</dbReference>
<dbReference type="InterPro" id="IPR029045">
    <property type="entry name" value="ClpP/crotonase-like_dom_sf"/>
</dbReference>
<protein>
    <submittedName>
        <fullName evidence="2">Peptidase family S41</fullName>
    </submittedName>
</protein>
<evidence type="ECO:0000313" key="3">
    <source>
        <dbReference type="Proteomes" id="UP001205311"/>
    </source>
</evidence>
<keyword evidence="3" id="KW-1185">Reference proteome</keyword>
<feature type="compositionally biased region" description="Basic and acidic residues" evidence="1">
    <location>
        <begin position="110"/>
        <end position="121"/>
    </location>
</feature>
<evidence type="ECO:0000313" key="2">
    <source>
        <dbReference type="EMBL" id="MCP2262012.1"/>
    </source>
</evidence>
<name>A0ABT1I2J8_STRSD</name>
<reference evidence="2 3" key="1">
    <citation type="submission" date="2022-06" db="EMBL/GenBank/DDBJ databases">
        <title>Genomic Encyclopedia of Archaeal and Bacterial Type Strains, Phase II (KMG-II): from individual species to whole genera.</title>
        <authorList>
            <person name="Goeker M."/>
        </authorList>
    </citation>
    <scope>NUCLEOTIDE SEQUENCE [LARGE SCALE GENOMIC DNA]</scope>
    <source>
        <strain evidence="2 3">DSM 40477</strain>
    </source>
</reference>
<feature type="compositionally biased region" description="Low complexity" evidence="1">
    <location>
        <begin position="16"/>
        <end position="28"/>
    </location>
</feature>
<feature type="region of interest" description="Disordered" evidence="1">
    <location>
        <begin position="102"/>
        <end position="121"/>
    </location>
</feature>
<organism evidence="2 3">
    <name type="scientific">Streptoalloteichus tenebrarius (strain ATCC 17920 / DSM 40477 / JCM 4838 / CBS 697.72 / NBRC 16177 / NCIMB 11028 / NRRL B-12390 / A12253. 1 / ISP 5477)</name>
    <name type="common">Streptomyces tenebrarius</name>
    <dbReference type="NCBI Taxonomy" id="1933"/>
    <lineage>
        <taxon>Bacteria</taxon>
        <taxon>Bacillati</taxon>
        <taxon>Actinomycetota</taxon>
        <taxon>Actinomycetes</taxon>
        <taxon>Pseudonocardiales</taxon>
        <taxon>Pseudonocardiaceae</taxon>
        <taxon>Streptoalloteichus</taxon>
    </lineage>
</organism>
<dbReference type="Gene3D" id="3.90.226.10">
    <property type="entry name" value="2-enoyl-CoA Hydratase, Chain A, domain 1"/>
    <property type="match status" value="1"/>
</dbReference>
<dbReference type="EMBL" id="JAMTCP010000054">
    <property type="protein sequence ID" value="MCP2262012.1"/>
    <property type="molecule type" value="Genomic_DNA"/>
</dbReference>
<accession>A0ABT1I2J8</accession>
<evidence type="ECO:0000256" key="1">
    <source>
        <dbReference type="SAM" id="MobiDB-lite"/>
    </source>
</evidence>
<sequence length="121" mass="13012">MRAGRSSSPRWPCSRTPTPWSSTSGSTAAGIPARVALLSSFLTFSATEEFTYDRQRRKRAAVVGERTRGGAPTPDIEVPADEALGTACRLAWEHVLTLATPDADGPHAALAEEDRQALHRP</sequence>
<feature type="region of interest" description="Disordered" evidence="1">
    <location>
        <begin position="1"/>
        <end position="28"/>
    </location>
</feature>